<evidence type="ECO:0000313" key="5">
    <source>
        <dbReference type="Ensembl" id="ENSSDUP00000011916.1"/>
    </source>
</evidence>
<evidence type="ECO:0000259" key="4">
    <source>
        <dbReference type="Pfam" id="PF07686"/>
    </source>
</evidence>
<reference evidence="5" key="2">
    <citation type="submission" date="2025-09" db="UniProtKB">
        <authorList>
            <consortium name="Ensembl"/>
        </authorList>
    </citation>
    <scope>IDENTIFICATION</scope>
</reference>
<evidence type="ECO:0000256" key="3">
    <source>
        <dbReference type="ARBA" id="ARBA00023136"/>
    </source>
</evidence>
<dbReference type="Ensembl" id="ENSSDUT00000012134.1">
    <property type="protein sequence ID" value="ENSSDUP00000011916.1"/>
    <property type="gene ID" value="ENSSDUG00000008674.1"/>
</dbReference>
<comment type="subcellular location">
    <subcellularLocation>
        <location evidence="1">Membrane</location>
    </subcellularLocation>
</comment>
<dbReference type="SUPFAM" id="SSF48726">
    <property type="entry name" value="Immunoglobulin"/>
    <property type="match status" value="1"/>
</dbReference>
<evidence type="ECO:0000256" key="2">
    <source>
        <dbReference type="ARBA" id="ARBA00022692"/>
    </source>
</evidence>
<evidence type="ECO:0000313" key="6">
    <source>
        <dbReference type="Proteomes" id="UP000261420"/>
    </source>
</evidence>
<dbReference type="PANTHER" id="PTHR11860:SF118">
    <property type="entry name" value="CMRF35-LIKE MOLECULE 3-RELATED"/>
    <property type="match status" value="1"/>
</dbReference>
<keyword evidence="3" id="KW-0472">Membrane</keyword>
<name>A0A3B4U036_SERDU</name>
<evidence type="ECO:0000256" key="1">
    <source>
        <dbReference type="ARBA" id="ARBA00004370"/>
    </source>
</evidence>
<organism evidence="5 6">
    <name type="scientific">Seriola dumerili</name>
    <name type="common">Greater amberjack</name>
    <name type="synonym">Caranx dumerili</name>
    <dbReference type="NCBI Taxonomy" id="41447"/>
    <lineage>
        <taxon>Eukaryota</taxon>
        <taxon>Metazoa</taxon>
        <taxon>Chordata</taxon>
        <taxon>Craniata</taxon>
        <taxon>Vertebrata</taxon>
        <taxon>Euteleostomi</taxon>
        <taxon>Actinopterygii</taxon>
        <taxon>Neopterygii</taxon>
        <taxon>Teleostei</taxon>
        <taxon>Neoteleostei</taxon>
        <taxon>Acanthomorphata</taxon>
        <taxon>Carangaria</taxon>
        <taxon>Carangiformes</taxon>
        <taxon>Carangidae</taxon>
        <taxon>Seriola</taxon>
    </lineage>
</organism>
<dbReference type="InterPro" id="IPR036179">
    <property type="entry name" value="Ig-like_dom_sf"/>
</dbReference>
<dbReference type="GeneTree" id="ENSGT00910000145048"/>
<accession>A0A3B4U036</accession>
<dbReference type="Proteomes" id="UP000261420">
    <property type="component" value="Unplaced"/>
</dbReference>
<reference evidence="5" key="1">
    <citation type="submission" date="2025-08" db="UniProtKB">
        <authorList>
            <consortium name="Ensembl"/>
        </authorList>
    </citation>
    <scope>IDENTIFICATION</scope>
</reference>
<dbReference type="GO" id="GO:0005886">
    <property type="term" value="C:plasma membrane"/>
    <property type="evidence" value="ECO:0007669"/>
    <property type="project" value="TreeGrafter"/>
</dbReference>
<dbReference type="Pfam" id="PF07686">
    <property type="entry name" value="V-set"/>
    <property type="match status" value="1"/>
</dbReference>
<protein>
    <recommendedName>
        <fullName evidence="4">Immunoglobulin V-set domain-containing protein</fullName>
    </recommendedName>
</protein>
<dbReference type="STRING" id="41447.ENSSDUP00000011916"/>
<dbReference type="InterPro" id="IPR013106">
    <property type="entry name" value="Ig_V-set"/>
</dbReference>
<dbReference type="InterPro" id="IPR050671">
    <property type="entry name" value="CD300_family_receptors"/>
</dbReference>
<proteinExistence type="predicted"/>
<dbReference type="GO" id="GO:0004888">
    <property type="term" value="F:transmembrane signaling receptor activity"/>
    <property type="evidence" value="ECO:0007669"/>
    <property type="project" value="TreeGrafter"/>
</dbReference>
<feature type="domain" description="Immunoglobulin V-set" evidence="4">
    <location>
        <begin position="17"/>
        <end position="95"/>
    </location>
</feature>
<dbReference type="InterPro" id="IPR013783">
    <property type="entry name" value="Ig-like_fold"/>
</dbReference>
<sequence length="187" mass="21514">MAATWTEGAIINEEGFEGGEVSFQCSYKFAWKNDKYFCKDECKEAEDILATVKSEQNKDSWSKYSIKDEGNTFFVTISRLTQDDAGIYWCGIERVGFDTYNELHLSHPAISTITRNQLKTARTTVYIFILTMIHKPVHKNCHSKLQTHNISQLTLRSGWESFSSLLQLFWFTLTGLIAMSDHSRAFK</sequence>
<dbReference type="Gene3D" id="2.60.40.10">
    <property type="entry name" value="Immunoglobulins"/>
    <property type="match status" value="1"/>
</dbReference>
<dbReference type="AlphaFoldDB" id="A0A3B4U036"/>
<dbReference type="PANTHER" id="PTHR11860">
    <property type="entry name" value="POLYMERIC-IMMUNOGLOBULIN RECEPTOR"/>
    <property type="match status" value="1"/>
</dbReference>
<keyword evidence="6" id="KW-1185">Reference proteome</keyword>
<keyword evidence="2" id="KW-0812">Transmembrane</keyword>